<proteinExistence type="predicted"/>
<keyword evidence="4" id="KW-0378">Hydrolase</keyword>
<keyword evidence="9" id="KW-1185">Reference proteome</keyword>
<keyword evidence="7" id="KW-0238">DNA-binding</keyword>
<reference evidence="8 9" key="1">
    <citation type="journal article" date="2013" name="Genome Announc.">
        <title>Complete Genomic Sequence of 'Thermofilum adornatus' Strain 1910bT, a Hyperthermophilic Anaerobic Organotrophic Crenarchaeon.</title>
        <authorList>
            <person name="Dominova I.N."/>
            <person name="Kublanov I.V."/>
            <person name="Podosokorskaya O.A."/>
            <person name="Derbikova K.S."/>
            <person name="Patrushev M.V."/>
            <person name="Toshchakov S.V."/>
        </authorList>
    </citation>
    <scope>NUCLEOTIDE SEQUENCE [LARGE SCALE GENOMIC DNA]</scope>
    <source>
        <strain evidence="9">1910b</strain>
    </source>
</reference>
<dbReference type="GO" id="GO:0004519">
    <property type="term" value="F:endonuclease activity"/>
    <property type="evidence" value="ECO:0007669"/>
    <property type="project" value="UniProtKB-KW"/>
</dbReference>
<name>S5Z591_9CREN</name>
<evidence type="ECO:0000256" key="2">
    <source>
        <dbReference type="ARBA" id="ARBA00022723"/>
    </source>
</evidence>
<dbReference type="Pfam" id="PF01867">
    <property type="entry name" value="Cas_Cas1"/>
    <property type="match status" value="1"/>
</dbReference>
<protein>
    <submittedName>
        <fullName evidence="8">Uncharacterized protein</fullName>
    </submittedName>
</protein>
<dbReference type="eggNOG" id="arCOG01452">
    <property type="taxonomic scope" value="Archaea"/>
</dbReference>
<dbReference type="InterPro" id="IPR002729">
    <property type="entry name" value="CRISPR-assoc_Cas1"/>
</dbReference>
<dbReference type="KEGG" id="thb:N186_00135"/>
<dbReference type="OrthoDB" id="2216at2157"/>
<evidence type="ECO:0000256" key="4">
    <source>
        <dbReference type="ARBA" id="ARBA00022801"/>
    </source>
</evidence>
<evidence type="ECO:0000256" key="5">
    <source>
        <dbReference type="ARBA" id="ARBA00022842"/>
    </source>
</evidence>
<dbReference type="GO" id="GO:0046872">
    <property type="term" value="F:metal ion binding"/>
    <property type="evidence" value="ECO:0007669"/>
    <property type="project" value="UniProtKB-KW"/>
</dbReference>
<evidence type="ECO:0000256" key="1">
    <source>
        <dbReference type="ARBA" id="ARBA00022722"/>
    </source>
</evidence>
<gene>
    <name evidence="8" type="ORF">N186_00135</name>
</gene>
<evidence type="ECO:0000256" key="3">
    <source>
        <dbReference type="ARBA" id="ARBA00022759"/>
    </source>
</evidence>
<dbReference type="EMBL" id="CP006646">
    <property type="protein sequence ID" value="AGT34425.1"/>
    <property type="molecule type" value="Genomic_DNA"/>
</dbReference>
<dbReference type="InterPro" id="IPR042206">
    <property type="entry name" value="CRISPR-assoc_Cas1_C"/>
</dbReference>
<dbReference type="PATRIC" id="fig|1365176.7.peg.27"/>
<dbReference type="AlphaFoldDB" id="S5Z591"/>
<keyword evidence="2" id="KW-0479">Metal-binding</keyword>
<dbReference type="Gene3D" id="1.20.120.920">
    <property type="entry name" value="CRISPR-associated endonuclease Cas1, C-terminal domain"/>
    <property type="match status" value="1"/>
</dbReference>
<dbReference type="GeneID" id="16572675"/>
<organism evidence="8 9">
    <name type="scientific">Thermofilum adornatum</name>
    <dbReference type="NCBI Taxonomy" id="1365176"/>
    <lineage>
        <taxon>Archaea</taxon>
        <taxon>Thermoproteota</taxon>
        <taxon>Thermoprotei</taxon>
        <taxon>Thermofilales</taxon>
        <taxon>Thermofilaceae</taxon>
        <taxon>Thermofilum</taxon>
    </lineage>
</organism>
<dbReference type="GO" id="GO:0003677">
    <property type="term" value="F:DNA binding"/>
    <property type="evidence" value="ECO:0007669"/>
    <property type="project" value="UniProtKB-KW"/>
</dbReference>
<dbReference type="GO" id="GO:0043571">
    <property type="term" value="P:maintenance of CRISPR repeat elements"/>
    <property type="evidence" value="ECO:0007669"/>
    <property type="project" value="InterPro"/>
</dbReference>
<accession>S5Z591</accession>
<evidence type="ECO:0000256" key="7">
    <source>
        <dbReference type="ARBA" id="ARBA00023125"/>
    </source>
</evidence>
<evidence type="ECO:0000256" key="6">
    <source>
        <dbReference type="ARBA" id="ARBA00023118"/>
    </source>
</evidence>
<evidence type="ECO:0000313" key="9">
    <source>
        <dbReference type="Proteomes" id="UP000015543"/>
    </source>
</evidence>
<dbReference type="HOGENOM" id="CLU_2839563_0_0_2"/>
<sequence length="65" mass="7400">MSLVLDLMEEFRPIAVDRPLIKLARTNPSSLANLLSEDGEKKSESVKHVWRLLNENMKTAKPPIQ</sequence>
<dbReference type="GO" id="GO:0051607">
    <property type="term" value="P:defense response to virus"/>
    <property type="evidence" value="ECO:0007669"/>
    <property type="project" value="UniProtKB-KW"/>
</dbReference>
<keyword evidence="5" id="KW-0460">Magnesium</keyword>
<dbReference type="GO" id="GO:0016787">
    <property type="term" value="F:hydrolase activity"/>
    <property type="evidence" value="ECO:0007669"/>
    <property type="project" value="UniProtKB-KW"/>
</dbReference>
<dbReference type="Proteomes" id="UP000015543">
    <property type="component" value="Chromosome"/>
</dbReference>
<evidence type="ECO:0000313" key="8">
    <source>
        <dbReference type="EMBL" id="AGT34425.1"/>
    </source>
</evidence>
<keyword evidence="3" id="KW-0255">Endonuclease</keyword>
<keyword evidence="6" id="KW-0051">Antiviral defense</keyword>
<dbReference type="RefSeq" id="WP_020961723.1">
    <property type="nucleotide sequence ID" value="NC_022093.1"/>
</dbReference>
<keyword evidence="1" id="KW-0540">Nuclease</keyword>